<organism evidence="1">
    <name type="scientific">hydrothermal vent metagenome</name>
    <dbReference type="NCBI Taxonomy" id="652676"/>
    <lineage>
        <taxon>unclassified sequences</taxon>
        <taxon>metagenomes</taxon>
        <taxon>ecological metagenomes</taxon>
    </lineage>
</organism>
<evidence type="ECO:0000313" key="1">
    <source>
        <dbReference type="EMBL" id="VAW64931.1"/>
    </source>
</evidence>
<reference evidence="1" key="1">
    <citation type="submission" date="2018-06" db="EMBL/GenBank/DDBJ databases">
        <authorList>
            <person name="Zhirakovskaya E."/>
        </authorList>
    </citation>
    <scope>NUCLEOTIDE SEQUENCE</scope>
</reference>
<protein>
    <submittedName>
        <fullName evidence="1">Uncharacterized protein</fullName>
    </submittedName>
</protein>
<feature type="non-terminal residue" evidence="1">
    <location>
        <position position="33"/>
    </location>
</feature>
<proteinExistence type="predicted"/>
<dbReference type="EMBL" id="UOFH01000300">
    <property type="protein sequence ID" value="VAW64931.1"/>
    <property type="molecule type" value="Genomic_DNA"/>
</dbReference>
<accession>A0A3B0XB03</accession>
<dbReference type="AlphaFoldDB" id="A0A3B0XB03"/>
<name>A0A3B0XB03_9ZZZZ</name>
<sequence>MKRRSFIKLSSYMLAGSILPKTTLTLSDNINSR</sequence>
<gene>
    <name evidence="1" type="ORF">MNBD_GAMMA08-2455</name>
</gene>